<feature type="compositionally biased region" description="Basic and acidic residues" evidence="1">
    <location>
        <begin position="516"/>
        <end position="539"/>
    </location>
</feature>
<evidence type="ECO:0000313" key="4">
    <source>
        <dbReference type="Proteomes" id="UP000016932"/>
    </source>
</evidence>
<keyword evidence="2" id="KW-1133">Transmembrane helix</keyword>
<keyword evidence="4" id="KW-1185">Reference proteome</keyword>
<keyword evidence="2" id="KW-0472">Membrane</keyword>
<feature type="compositionally biased region" description="Polar residues" evidence="1">
    <location>
        <begin position="10"/>
        <end position="24"/>
    </location>
</feature>
<feature type="region of interest" description="Disordered" evidence="1">
    <location>
        <begin position="439"/>
        <end position="594"/>
    </location>
</feature>
<feature type="compositionally biased region" description="Polar residues" evidence="1">
    <location>
        <begin position="581"/>
        <end position="593"/>
    </location>
</feature>
<feature type="compositionally biased region" description="Polar residues" evidence="1">
    <location>
        <begin position="118"/>
        <end position="127"/>
    </location>
</feature>
<feature type="region of interest" description="Disordered" evidence="1">
    <location>
        <begin position="627"/>
        <end position="679"/>
    </location>
</feature>
<dbReference type="Proteomes" id="UP000016932">
    <property type="component" value="Unassembled WGS sequence"/>
</dbReference>
<feature type="compositionally biased region" description="Pro residues" evidence="1">
    <location>
        <begin position="138"/>
        <end position="164"/>
    </location>
</feature>
<dbReference type="EMBL" id="KB446565">
    <property type="protein sequence ID" value="EME77483.1"/>
    <property type="molecule type" value="Genomic_DNA"/>
</dbReference>
<dbReference type="RefSeq" id="XP_007931914.1">
    <property type="nucleotide sequence ID" value="XM_007933723.1"/>
</dbReference>
<evidence type="ECO:0000256" key="2">
    <source>
        <dbReference type="SAM" id="Phobius"/>
    </source>
</evidence>
<feature type="compositionally biased region" description="Polar residues" evidence="1">
    <location>
        <begin position="356"/>
        <end position="366"/>
    </location>
</feature>
<protein>
    <submittedName>
        <fullName evidence="3">Uncharacterized protein</fullName>
    </submittedName>
</protein>
<accession>M3AJY1</accession>
<feature type="compositionally biased region" description="Polar residues" evidence="1">
    <location>
        <begin position="628"/>
        <end position="642"/>
    </location>
</feature>
<name>M3AJY1_PSEFD</name>
<dbReference type="AlphaFoldDB" id="M3AJY1"/>
<feature type="region of interest" description="Disordered" evidence="1">
    <location>
        <begin position="109"/>
        <end position="166"/>
    </location>
</feature>
<dbReference type="KEGG" id="pfj:MYCFIDRAFT_179694"/>
<feature type="transmembrane region" description="Helical" evidence="2">
    <location>
        <begin position="177"/>
        <end position="196"/>
    </location>
</feature>
<dbReference type="OrthoDB" id="10654135at2759"/>
<feature type="region of interest" description="Disordered" evidence="1">
    <location>
        <begin position="353"/>
        <end position="406"/>
    </location>
</feature>
<organism evidence="3 4">
    <name type="scientific">Pseudocercospora fijiensis (strain CIRAD86)</name>
    <name type="common">Black leaf streak disease fungus</name>
    <name type="synonym">Mycosphaerella fijiensis</name>
    <dbReference type="NCBI Taxonomy" id="383855"/>
    <lineage>
        <taxon>Eukaryota</taxon>
        <taxon>Fungi</taxon>
        <taxon>Dikarya</taxon>
        <taxon>Ascomycota</taxon>
        <taxon>Pezizomycotina</taxon>
        <taxon>Dothideomycetes</taxon>
        <taxon>Dothideomycetidae</taxon>
        <taxon>Mycosphaerellales</taxon>
        <taxon>Mycosphaerellaceae</taxon>
        <taxon>Pseudocercospora</taxon>
    </lineage>
</organism>
<dbReference type="VEuPathDB" id="FungiDB:MYCFIDRAFT_179694"/>
<reference evidence="3 4" key="1">
    <citation type="journal article" date="2012" name="PLoS Pathog.">
        <title>Diverse lifestyles and strategies of plant pathogenesis encoded in the genomes of eighteen Dothideomycetes fungi.</title>
        <authorList>
            <person name="Ohm R.A."/>
            <person name="Feau N."/>
            <person name="Henrissat B."/>
            <person name="Schoch C.L."/>
            <person name="Horwitz B.A."/>
            <person name="Barry K.W."/>
            <person name="Condon B.J."/>
            <person name="Copeland A.C."/>
            <person name="Dhillon B."/>
            <person name="Glaser F."/>
            <person name="Hesse C.N."/>
            <person name="Kosti I."/>
            <person name="LaButti K."/>
            <person name="Lindquist E.A."/>
            <person name="Lucas S."/>
            <person name="Salamov A.A."/>
            <person name="Bradshaw R.E."/>
            <person name="Ciuffetti L."/>
            <person name="Hamelin R.C."/>
            <person name="Kema G.H.J."/>
            <person name="Lawrence C."/>
            <person name="Scott J.A."/>
            <person name="Spatafora J.W."/>
            <person name="Turgeon B.G."/>
            <person name="de Wit P.J.G.M."/>
            <person name="Zhong S."/>
            <person name="Goodwin S.B."/>
            <person name="Grigoriev I.V."/>
        </authorList>
    </citation>
    <scope>NUCLEOTIDE SEQUENCE [LARGE SCALE GENOMIC DNA]</scope>
    <source>
        <strain evidence="3 4">CIRAD86</strain>
    </source>
</reference>
<evidence type="ECO:0000256" key="1">
    <source>
        <dbReference type="SAM" id="MobiDB-lite"/>
    </source>
</evidence>
<dbReference type="HOGENOM" id="CLU_292884_0_0_1"/>
<feature type="compositionally biased region" description="Low complexity" evidence="1">
    <location>
        <begin position="753"/>
        <end position="767"/>
    </location>
</feature>
<feature type="region of interest" description="Disordered" evidence="1">
    <location>
        <begin position="748"/>
        <end position="768"/>
    </location>
</feature>
<dbReference type="GeneID" id="19334185"/>
<keyword evidence="2" id="KW-0812">Transmembrane</keyword>
<gene>
    <name evidence="3" type="ORF">MYCFIDRAFT_179694</name>
</gene>
<feature type="region of interest" description="Disordered" evidence="1">
    <location>
        <begin position="1"/>
        <end position="24"/>
    </location>
</feature>
<proteinExistence type="predicted"/>
<sequence>MKAASAKTLYETNPDLSSTQLSQTDNTLAPRRRLLECFSLCLFTSLSLRIAITCLENPRQTDSDLRPFSSAARTTKQPGCEPPSFLLSSCTHATTLSHTLPADNAMVVQTRQQRQRQLKNQPEQTESGPHRQPQSQQKPPPQQPPPPPPLQPQQPPPPPAPTPEHPMRRFARMMRNNLRALTIIAFAVCLLAYFGWRARKVAHRPMLVDEVDGRFYTCRKARARARSVQSLTSRSTGLCIMRYAVCKLDLTCKLDFASFISHYASCKPDFNPILALTWHTILLSPTYKMHSFMLPSTLSFSLPTISSFCATLTFPSPTRRQSVPPLPDNSLRTNPVFLRSSFSSSGSESSFLPHSANINAPGTVSQRPVLFGRKGSQSSEVDNDERRRGRPGARAGASDAEPADRNSLDVQAEPYHKGPITPTAPLRISASLPLVRPLSSQAGVRNPDERGFVPPFSSYERPVNPQGGFSRRLSPNVRQKNPDDGLSAPISSNVRVNNPDGCSRPPLSSDTAVNNPDEHGYLRRRCSDAGLKNRDERSLARPFSSNTGEASPDEGDFQRPLSANAGLNNPRSGFLGGVNVDRSNTRGQAQQRRPSWEVILRPSVRQLRRRYSDSTGEPRAFFLRPQYGESSKPQDQPHQSNLDEILHPIPRPSSQERPSESETLPSNKPGRRRQSFSGIYPYNSSLSAGQYTRRRRVRNIFSPEILCIAIIILAHVLGSIASGMFYTGRTTGGHDRGGQTSLHATRLQTPPFSNTWSNNSSFSSSSSQRKPKLSSLAVVFPLQAFRNAQWESLAFAEEDEHSHPPLFSSSAPPITKFSTLGLSNLATICPFPFPSTNTVMKKRKKKDQDNDDESKIWIWMNVEAGGGGGESKFRKAAMEILKEIFALSLAQDEDGGMGGIGMTECKWEVLRILEFFEEVELGFGGWVGMGGGRREGGVRAMGVVYTFAVYDTLGRCFQSCIPALTGLGDFQQEDDQQADDCCRGVKDSYEEFVALLGSTLVHLADWRVISKLQKREKLESSKPEFCPVVRCVLQVPLLS</sequence>
<feature type="region of interest" description="Disordered" evidence="1">
    <location>
        <begin position="60"/>
        <end position="81"/>
    </location>
</feature>
<evidence type="ECO:0000313" key="3">
    <source>
        <dbReference type="EMBL" id="EME77483.1"/>
    </source>
</evidence>